<name>A0A558B7H0_9GAMM</name>
<evidence type="ECO:0000256" key="3">
    <source>
        <dbReference type="SAM" id="Phobius"/>
    </source>
</evidence>
<reference evidence="4 5" key="1">
    <citation type="submission" date="2019-07" db="EMBL/GenBank/DDBJ databases">
        <title>The pathways for chlorine oxyanion respiration interact through the shared metabolite chlorate.</title>
        <authorList>
            <person name="Barnum T.P."/>
            <person name="Cheng Y."/>
            <person name="Hill K.A."/>
            <person name="Lucas L.N."/>
            <person name="Carlson H.K."/>
            <person name="Coates J.D."/>
        </authorList>
    </citation>
    <scope>NUCLEOTIDE SEQUENCE [LARGE SCALE GENOMIC DNA]</scope>
    <source>
        <strain evidence="4">UCB</strain>
    </source>
</reference>
<accession>A0A558B7H0</accession>
<dbReference type="EMBL" id="VMRX01000032">
    <property type="protein sequence ID" value="TVT32454.1"/>
    <property type="molecule type" value="Genomic_DNA"/>
</dbReference>
<feature type="transmembrane region" description="Helical" evidence="3">
    <location>
        <begin position="6"/>
        <end position="27"/>
    </location>
</feature>
<protein>
    <recommendedName>
        <fullName evidence="6">Flotillin family protein</fullName>
    </recommendedName>
</protein>
<dbReference type="InterPro" id="IPR036013">
    <property type="entry name" value="Band_7/SPFH_dom_sf"/>
</dbReference>
<feature type="coiled-coil region" evidence="2">
    <location>
        <begin position="352"/>
        <end position="386"/>
    </location>
</feature>
<dbReference type="PANTHER" id="PTHR13806:SF31">
    <property type="entry name" value="FLOTILLIN-LIKE PROTEIN 1-RELATED"/>
    <property type="match status" value="1"/>
</dbReference>
<sequence>MDLSWMMPAIMTIGVLVLLILGILALFKAFYRKVDQGQALIVNDLSPTPKVYFTGAMVLPVIHRAETMKISVITLELNRTGKEGLICKDNLRADITVAFYLRVNETQEDVLRVAKSVGVGRASDRDAVNELFNAKFSEALKTVGKKLEFMQLFEERQRFRDSIVETIGEDLNGYVLEDVAIDYLEQTPKTSLDPNNILDSEGIKRITEITALHNVETNRLERDQELEIQRKNVSAREASLELERSQADAEARQRREIETLQARETSETEQVREQERARAEAARIKTDEELAIADENKQRQIEMAMKARERAVQIEEVRIRQARELEDVNRERAVEIERIGMEKTLEGERKEIADITSQRIAVERNVAEEEENIKDVRNRSEADRLKVKKVVAAEAEAEELKLKDVKAAEAAFERSKLEAEQIRVTAQAEMDAAEKKSVADEKLARGHQAMAAADGLAEAQVKEAQASAIRADGLARAEVKSVTAKSDEEAGMAEVRVLEQRLETEAMGEEKLGVAKADARKAMVLAEAEGEQRMGHAKADAREAMAKAEAAGLVEKLKAYDGMSEESRHFEEFRMNLEVHEKEVMAQIDAQKAGMLENGRVMAAALKDAKFEMIGGDGGIFEKFAQGLGYGKSVQGVLDKSPSLQAALSNIAGRVAGEKPSRSSETA</sequence>
<dbReference type="PANTHER" id="PTHR13806">
    <property type="entry name" value="FLOTILLIN-RELATED"/>
    <property type="match status" value="1"/>
</dbReference>
<keyword evidence="3" id="KW-1133">Transmembrane helix</keyword>
<evidence type="ECO:0000313" key="4">
    <source>
        <dbReference type="EMBL" id="TVT32454.1"/>
    </source>
</evidence>
<keyword evidence="2" id="KW-0175">Coiled coil</keyword>
<evidence type="ECO:0000256" key="1">
    <source>
        <dbReference type="ARBA" id="ARBA00004308"/>
    </source>
</evidence>
<dbReference type="AlphaFoldDB" id="A0A558B7H0"/>
<dbReference type="Proteomes" id="UP000319142">
    <property type="component" value="Unassembled WGS sequence"/>
</dbReference>
<keyword evidence="3" id="KW-0812">Transmembrane</keyword>
<dbReference type="Gene3D" id="3.30.479.30">
    <property type="entry name" value="Band 7 domain"/>
    <property type="match status" value="1"/>
</dbReference>
<evidence type="ECO:0000313" key="5">
    <source>
        <dbReference type="Proteomes" id="UP000319142"/>
    </source>
</evidence>
<dbReference type="GO" id="GO:0012505">
    <property type="term" value="C:endomembrane system"/>
    <property type="evidence" value="ECO:0007669"/>
    <property type="project" value="UniProtKB-SubCell"/>
</dbReference>
<evidence type="ECO:0008006" key="6">
    <source>
        <dbReference type="Google" id="ProtNLM"/>
    </source>
</evidence>
<comment type="caution">
    <text evidence="4">The sequence shown here is derived from an EMBL/GenBank/DDBJ whole genome shotgun (WGS) entry which is preliminary data.</text>
</comment>
<dbReference type="SUPFAM" id="SSF117892">
    <property type="entry name" value="Band 7/SPFH domain"/>
    <property type="match status" value="1"/>
</dbReference>
<comment type="subcellular location">
    <subcellularLocation>
        <location evidence="1">Endomembrane system</location>
    </subcellularLocation>
</comment>
<dbReference type="InterPro" id="IPR027705">
    <property type="entry name" value="Flotillin_fam"/>
</dbReference>
<keyword evidence="3" id="KW-0472">Membrane</keyword>
<proteinExistence type="predicted"/>
<dbReference type="RefSeq" id="WP_273133992.1">
    <property type="nucleotide sequence ID" value="NZ_VMRX01000032.1"/>
</dbReference>
<feature type="coiled-coil region" evidence="2">
    <location>
        <begin position="235"/>
        <end position="277"/>
    </location>
</feature>
<evidence type="ECO:0000256" key="2">
    <source>
        <dbReference type="SAM" id="Coils"/>
    </source>
</evidence>
<dbReference type="GO" id="GO:0005886">
    <property type="term" value="C:plasma membrane"/>
    <property type="evidence" value="ECO:0007669"/>
    <property type="project" value="TreeGrafter"/>
</dbReference>
<organism evidence="4 5">
    <name type="scientific">Marinobacter vinifirmus</name>
    <dbReference type="NCBI Taxonomy" id="355591"/>
    <lineage>
        <taxon>Bacteria</taxon>
        <taxon>Pseudomonadati</taxon>
        <taxon>Pseudomonadota</taxon>
        <taxon>Gammaproteobacteria</taxon>
        <taxon>Pseudomonadales</taxon>
        <taxon>Marinobacteraceae</taxon>
        <taxon>Marinobacter</taxon>
    </lineage>
</organism>
<gene>
    <name evidence="4" type="ORF">FHK81_12240</name>
</gene>